<protein>
    <submittedName>
        <fullName evidence="5">Uncharacterized protein</fullName>
    </submittedName>
</protein>
<keyword evidence="4" id="KW-0732">Signal</keyword>
<evidence type="ECO:0000313" key="6">
    <source>
        <dbReference type="Proteomes" id="UP000295497"/>
    </source>
</evidence>
<keyword evidence="1" id="KW-0802">TPR repeat</keyword>
<dbReference type="PROSITE" id="PS51257">
    <property type="entry name" value="PROKAR_LIPOPROTEIN"/>
    <property type="match status" value="1"/>
</dbReference>
<dbReference type="InterPro" id="IPR011990">
    <property type="entry name" value="TPR-like_helical_dom_sf"/>
</dbReference>
<accession>A0A4P2QWX7</accession>
<sequence length="332" mass="33274">MGRPMGRLSSRKRFPVEVLALGGAALLACPGASAQVRDPAAAEALFDAGRAALQAKDYDAACPKFRESYELDPAPGALLNLADCEEKRGKIATAWSIFRQLARDLPANDDRRPIAQARAAALEGRVPRLTIRLAPGAPSDTAVQRSGIPVGAGSLGAPLPVDPGEVQVTAAAPGRKQKTFTVQLAEGAQAELLVAPEEPAAGGGSAGPALPPKEGPRAGGSSMQRTAGWISAGAGVVGLGVGAAFGLRALGKKGDAEPYCDEANVCAERGIQLQRQGATAGTISTVAFLVGAAALGAGAVLIFTAPSSAQAPAAPRATVGVVPGGAVAKVIF</sequence>
<feature type="chain" id="PRO_5020976140" evidence="4">
    <location>
        <begin position="35"/>
        <end position="332"/>
    </location>
</feature>
<keyword evidence="3" id="KW-1133">Transmembrane helix</keyword>
<feature type="transmembrane region" description="Helical" evidence="3">
    <location>
        <begin position="278"/>
        <end position="303"/>
    </location>
</feature>
<keyword evidence="3" id="KW-0812">Transmembrane</keyword>
<evidence type="ECO:0000256" key="4">
    <source>
        <dbReference type="SAM" id="SignalP"/>
    </source>
</evidence>
<organism evidence="5 6">
    <name type="scientific">Sorangium cellulosum</name>
    <name type="common">Polyangium cellulosum</name>
    <dbReference type="NCBI Taxonomy" id="56"/>
    <lineage>
        <taxon>Bacteria</taxon>
        <taxon>Pseudomonadati</taxon>
        <taxon>Myxococcota</taxon>
        <taxon>Polyangia</taxon>
        <taxon>Polyangiales</taxon>
        <taxon>Polyangiaceae</taxon>
        <taxon>Sorangium</taxon>
    </lineage>
</organism>
<dbReference type="Gene3D" id="1.25.40.10">
    <property type="entry name" value="Tetratricopeptide repeat domain"/>
    <property type="match status" value="1"/>
</dbReference>
<evidence type="ECO:0000256" key="3">
    <source>
        <dbReference type="SAM" id="Phobius"/>
    </source>
</evidence>
<evidence type="ECO:0000313" key="5">
    <source>
        <dbReference type="EMBL" id="AUX35027.1"/>
    </source>
</evidence>
<dbReference type="InterPro" id="IPR019734">
    <property type="entry name" value="TPR_rpt"/>
</dbReference>
<keyword evidence="3" id="KW-0472">Membrane</keyword>
<feature type="repeat" description="TPR" evidence="1">
    <location>
        <begin position="42"/>
        <end position="75"/>
    </location>
</feature>
<proteinExistence type="predicted"/>
<feature type="transmembrane region" description="Helical" evidence="3">
    <location>
        <begin position="227"/>
        <end position="247"/>
    </location>
</feature>
<feature type="region of interest" description="Disordered" evidence="2">
    <location>
        <begin position="198"/>
        <end position="223"/>
    </location>
</feature>
<dbReference type="AlphaFoldDB" id="A0A4P2QWX7"/>
<dbReference type="Proteomes" id="UP000295497">
    <property type="component" value="Chromosome"/>
</dbReference>
<dbReference type="SUPFAM" id="SSF48452">
    <property type="entry name" value="TPR-like"/>
    <property type="match status" value="1"/>
</dbReference>
<reference evidence="5 6" key="1">
    <citation type="submission" date="2015-09" db="EMBL/GenBank/DDBJ databases">
        <title>Sorangium comparison.</title>
        <authorList>
            <person name="Zaburannyi N."/>
            <person name="Bunk B."/>
            <person name="Overmann J."/>
            <person name="Mueller R."/>
        </authorList>
    </citation>
    <scope>NUCLEOTIDE SEQUENCE [LARGE SCALE GENOMIC DNA]</scope>
    <source>
        <strain evidence="5 6">So ce836</strain>
    </source>
</reference>
<dbReference type="EMBL" id="CP012672">
    <property type="protein sequence ID" value="AUX35027.1"/>
    <property type="molecule type" value="Genomic_DNA"/>
</dbReference>
<dbReference type="PROSITE" id="PS50005">
    <property type="entry name" value="TPR"/>
    <property type="match status" value="1"/>
</dbReference>
<name>A0A4P2QWX7_SORCE</name>
<evidence type="ECO:0000256" key="1">
    <source>
        <dbReference type="PROSITE-ProRule" id="PRU00339"/>
    </source>
</evidence>
<evidence type="ECO:0000256" key="2">
    <source>
        <dbReference type="SAM" id="MobiDB-lite"/>
    </source>
</evidence>
<feature type="signal peptide" evidence="4">
    <location>
        <begin position="1"/>
        <end position="34"/>
    </location>
</feature>
<gene>
    <name evidence="5" type="ORF">SOCE836_072150</name>
</gene>